<evidence type="ECO:0000313" key="8">
    <source>
        <dbReference type="Proteomes" id="UP000188184"/>
    </source>
</evidence>
<feature type="binding site" evidence="6">
    <location>
        <begin position="162"/>
        <end position="164"/>
    </location>
    <ligand>
        <name>ATP</name>
        <dbReference type="ChEBI" id="CHEBI:30616"/>
    </ligand>
</feature>
<keyword evidence="4 6" id="KW-0133">Cell shape</keyword>
<evidence type="ECO:0000256" key="1">
    <source>
        <dbReference type="ARBA" id="ARBA00022490"/>
    </source>
</evidence>
<feature type="binding site" evidence="6">
    <location>
        <begin position="210"/>
        <end position="213"/>
    </location>
    <ligand>
        <name>ATP</name>
        <dbReference type="ChEBI" id="CHEBI:30616"/>
    </ligand>
</feature>
<evidence type="ECO:0000256" key="5">
    <source>
        <dbReference type="ARBA" id="ARBA00023458"/>
    </source>
</evidence>
<comment type="function">
    <text evidence="6">Forms membrane-associated dynamic filaments that are essential for cell shape determination. Acts by regulating cell wall synthesis and cell elongation, and thus cell shape. A feedback loop between cell geometry and MreB localization may maintain elongated cell shape by targeting cell wall growth to regions of negative cell wall curvature.</text>
</comment>
<dbReference type="RefSeq" id="WP_077588779.1">
    <property type="nucleotide sequence ID" value="NZ_CP019640.1"/>
</dbReference>
<dbReference type="NCBIfam" id="TIGR00904">
    <property type="entry name" value="mreB"/>
    <property type="match status" value="1"/>
</dbReference>
<keyword evidence="8" id="KW-1185">Reference proteome</keyword>
<dbReference type="InterPro" id="IPR043129">
    <property type="entry name" value="ATPase_NBD"/>
</dbReference>
<evidence type="ECO:0000256" key="6">
    <source>
        <dbReference type="HAMAP-Rule" id="MF_02207"/>
    </source>
</evidence>
<keyword evidence="3 6" id="KW-0067">ATP-binding</keyword>
<protein>
    <recommendedName>
        <fullName evidence="6">Cell shape-determining protein MreB</fullName>
    </recommendedName>
</protein>
<dbReference type="GO" id="GO:0000902">
    <property type="term" value="P:cell morphogenesis"/>
    <property type="evidence" value="ECO:0007669"/>
    <property type="project" value="InterPro"/>
</dbReference>
<evidence type="ECO:0000256" key="2">
    <source>
        <dbReference type="ARBA" id="ARBA00022741"/>
    </source>
</evidence>
<reference evidence="7 8" key="1">
    <citation type="submission" date="2017-02" db="EMBL/GenBank/DDBJ databases">
        <title>The complete genomic sequence of a novel cold adapted crude oil-degrading bacterium Planococcus qaidamina Y42.</title>
        <authorList>
            <person name="Yang R."/>
        </authorList>
    </citation>
    <scope>NUCLEOTIDE SEQUENCE [LARGE SCALE GENOMIC DNA]</scope>
    <source>
        <strain evidence="7 8">Y42</strain>
    </source>
</reference>
<dbReference type="Pfam" id="PF06723">
    <property type="entry name" value="MreB_Mbl"/>
    <property type="match status" value="1"/>
</dbReference>
<evidence type="ECO:0000256" key="3">
    <source>
        <dbReference type="ARBA" id="ARBA00022840"/>
    </source>
</evidence>
<dbReference type="AlphaFoldDB" id="A0A1Q2KYL9"/>
<organism evidence="7 8">
    <name type="scientific">Planococcus lenghuensis</name>
    <dbReference type="NCBI Taxonomy" id="2213202"/>
    <lineage>
        <taxon>Bacteria</taxon>
        <taxon>Bacillati</taxon>
        <taxon>Bacillota</taxon>
        <taxon>Bacilli</taxon>
        <taxon>Bacillales</taxon>
        <taxon>Caryophanaceae</taxon>
        <taxon>Planococcus</taxon>
    </lineage>
</organism>
<dbReference type="OrthoDB" id="9768127at2"/>
<evidence type="ECO:0000256" key="4">
    <source>
        <dbReference type="ARBA" id="ARBA00022960"/>
    </source>
</evidence>
<comment type="subcellular location">
    <subcellularLocation>
        <location evidence="6">Cytoplasm</location>
    </subcellularLocation>
    <text evidence="6">Membrane-associated.</text>
</comment>
<sequence>MFGFGSKDVGIDLGTANTLVYMKEQGIILREPSVVTRNIHTREIVAVGSEAYKMIGRTPNTLETIRPMKDGVIADFDMTAAMMRHYLREALKTAGGSMLWKPNVMVCAPYGITSVEQRAIIDATYQAGAGNAFTIEEPLAAAIGVGLPVWEPAGSMIVDIGGGTTEVAVVSLGGIVVSESVRIAGDAMDHAIMTYVRRKHNVMIGEPTAERIKMEVGTARVYRENKSMQIRGRDMLTGHPQTVTITSEEVAEALKEPVSAIIEGVKKTLETTPPELSVDILETGIMLTGGGALLKNLDRVLSEEMQMGVNVADSPLDCVAIGTGMALENMRPARRQARQR</sequence>
<evidence type="ECO:0000313" key="7">
    <source>
        <dbReference type="EMBL" id="AQQ52897.1"/>
    </source>
</evidence>
<gene>
    <name evidence="6" type="primary">mreB</name>
    <name evidence="7" type="ORF">B0X71_07210</name>
</gene>
<comment type="subunit">
    <text evidence="6">Forms polymers.</text>
</comment>
<dbReference type="SUPFAM" id="SSF53067">
    <property type="entry name" value="Actin-like ATPase domain"/>
    <property type="match status" value="2"/>
</dbReference>
<dbReference type="KEGG" id="pmar:B0X71_07210"/>
<dbReference type="HAMAP" id="MF_02207">
    <property type="entry name" value="MreB"/>
    <property type="match status" value="1"/>
</dbReference>
<dbReference type="Gene3D" id="3.30.420.40">
    <property type="match status" value="3"/>
</dbReference>
<dbReference type="CDD" id="cd10225">
    <property type="entry name" value="ASKHA_NBD_MreB-like"/>
    <property type="match status" value="1"/>
</dbReference>
<proteinExistence type="inferred from homology"/>
<dbReference type="PRINTS" id="PR01652">
    <property type="entry name" value="SHAPEPROTEIN"/>
</dbReference>
<dbReference type="InterPro" id="IPR056546">
    <property type="entry name" value="MreB_MamK-like"/>
</dbReference>
<dbReference type="GO" id="GO:0008360">
    <property type="term" value="P:regulation of cell shape"/>
    <property type="evidence" value="ECO:0007669"/>
    <property type="project" value="UniProtKB-UniRule"/>
</dbReference>
<feature type="binding site" evidence="6">
    <location>
        <begin position="290"/>
        <end position="293"/>
    </location>
    <ligand>
        <name>ATP</name>
        <dbReference type="ChEBI" id="CHEBI:30616"/>
    </ligand>
</feature>
<name>A0A1Q2KYL9_9BACL</name>
<keyword evidence="1 6" id="KW-0963">Cytoplasm</keyword>
<dbReference type="InterPro" id="IPR004753">
    <property type="entry name" value="MreB"/>
</dbReference>
<accession>A0A1Q2KYL9</accession>
<dbReference type="PANTHER" id="PTHR42749">
    <property type="entry name" value="CELL SHAPE-DETERMINING PROTEIN MREB"/>
    <property type="match status" value="1"/>
</dbReference>
<dbReference type="GO" id="GO:0005737">
    <property type="term" value="C:cytoplasm"/>
    <property type="evidence" value="ECO:0007669"/>
    <property type="project" value="UniProtKB-SubCell"/>
</dbReference>
<dbReference type="EMBL" id="CP019640">
    <property type="protein sequence ID" value="AQQ52897.1"/>
    <property type="molecule type" value="Genomic_DNA"/>
</dbReference>
<feature type="binding site" evidence="6">
    <location>
        <begin position="15"/>
        <end position="17"/>
    </location>
    <ligand>
        <name>ATP</name>
        <dbReference type="ChEBI" id="CHEBI:30616"/>
    </ligand>
</feature>
<comment type="similarity">
    <text evidence="5 6">Belongs to the FtsA/MreB family.</text>
</comment>
<keyword evidence="2 6" id="KW-0547">Nucleotide-binding</keyword>
<dbReference type="GO" id="GO:0005524">
    <property type="term" value="F:ATP binding"/>
    <property type="evidence" value="ECO:0007669"/>
    <property type="project" value="UniProtKB-KW"/>
</dbReference>
<dbReference type="NCBIfam" id="NF010539">
    <property type="entry name" value="PRK13927.1"/>
    <property type="match status" value="1"/>
</dbReference>
<dbReference type="Proteomes" id="UP000188184">
    <property type="component" value="Chromosome"/>
</dbReference>
<dbReference type="PANTHER" id="PTHR42749:SF1">
    <property type="entry name" value="CELL SHAPE-DETERMINING PROTEIN MREB"/>
    <property type="match status" value="1"/>
</dbReference>